<keyword evidence="2 7" id="KW-0378">Hydrolase</keyword>
<dbReference type="InterPro" id="IPR026891">
    <property type="entry name" value="Fn3-like"/>
</dbReference>
<dbReference type="GO" id="GO:0008422">
    <property type="term" value="F:beta-glucosidase activity"/>
    <property type="evidence" value="ECO:0007669"/>
    <property type="project" value="UniProtKB-ARBA"/>
</dbReference>
<dbReference type="EMBL" id="UGED01000009">
    <property type="protein sequence ID" value="STL52214.1"/>
    <property type="molecule type" value="Genomic_DNA"/>
</dbReference>
<keyword evidence="7" id="KW-0326">Glycosidase</keyword>
<dbReference type="SUPFAM" id="SSF52279">
    <property type="entry name" value="Beta-D-glucan exohydrolase, C-terminal domain"/>
    <property type="match status" value="1"/>
</dbReference>
<evidence type="ECO:0000256" key="1">
    <source>
        <dbReference type="ARBA" id="ARBA00005336"/>
    </source>
</evidence>
<dbReference type="FunFam" id="2.60.40.10:FF:000495">
    <property type="entry name" value="Periplasmic beta-glucosidase"/>
    <property type="match status" value="1"/>
</dbReference>
<reference evidence="7 8" key="1">
    <citation type="submission" date="2018-06" db="EMBL/GenBank/DDBJ databases">
        <authorList>
            <consortium name="Pathogen Informatics"/>
            <person name="Doyle S."/>
        </authorList>
    </citation>
    <scope>NUCLEOTIDE SEQUENCE [LARGE SCALE GENOMIC DNA]</scope>
    <source>
        <strain evidence="7 8">NCTC9962</strain>
    </source>
</reference>
<protein>
    <recommendedName>
        <fullName evidence="5">Beta-D-glucoside glucohydrolase</fullName>
    </recommendedName>
    <alternativeName>
        <fullName evidence="3">Cellobiase</fullName>
    </alternativeName>
    <alternativeName>
        <fullName evidence="4">Gentiobiase</fullName>
    </alternativeName>
</protein>
<dbReference type="AlphaFoldDB" id="A0A377B8P5"/>
<evidence type="ECO:0000313" key="8">
    <source>
        <dbReference type="Proteomes" id="UP000254052"/>
    </source>
</evidence>
<organism evidence="7 8">
    <name type="scientific">Escherichia coli</name>
    <dbReference type="NCBI Taxonomy" id="562"/>
    <lineage>
        <taxon>Bacteria</taxon>
        <taxon>Pseudomonadati</taxon>
        <taxon>Pseudomonadota</taxon>
        <taxon>Gammaproteobacteria</taxon>
        <taxon>Enterobacterales</taxon>
        <taxon>Enterobacteriaceae</taxon>
        <taxon>Escherichia</taxon>
    </lineage>
</organism>
<dbReference type="InterPro" id="IPR036881">
    <property type="entry name" value="Glyco_hydro_3_C_sf"/>
</dbReference>
<evidence type="ECO:0000256" key="3">
    <source>
        <dbReference type="ARBA" id="ARBA00031448"/>
    </source>
</evidence>
<dbReference type="Gene3D" id="3.40.50.1700">
    <property type="entry name" value="Glycoside hydrolase family 3 C-terminal domain"/>
    <property type="match status" value="1"/>
</dbReference>
<accession>A0A377B8P5</accession>
<dbReference type="SMART" id="SM01217">
    <property type="entry name" value="Fn3_like"/>
    <property type="match status" value="1"/>
</dbReference>
<feature type="domain" description="Fibronectin type III-like" evidence="6">
    <location>
        <begin position="78"/>
        <end position="147"/>
    </location>
</feature>
<evidence type="ECO:0000256" key="5">
    <source>
        <dbReference type="ARBA" id="ARBA00032594"/>
    </source>
</evidence>
<dbReference type="Pfam" id="PF14310">
    <property type="entry name" value="Fn3-like"/>
    <property type="match status" value="1"/>
</dbReference>
<dbReference type="InterPro" id="IPR050288">
    <property type="entry name" value="Cellulose_deg_GH3"/>
</dbReference>
<dbReference type="PANTHER" id="PTHR42715">
    <property type="entry name" value="BETA-GLUCOSIDASE"/>
    <property type="match status" value="1"/>
</dbReference>
<proteinExistence type="inferred from homology"/>
<dbReference type="InterPro" id="IPR013783">
    <property type="entry name" value="Ig-like_fold"/>
</dbReference>
<dbReference type="PANTHER" id="PTHR42715:SF10">
    <property type="entry name" value="BETA-GLUCOSIDASE"/>
    <property type="match status" value="1"/>
</dbReference>
<evidence type="ECO:0000256" key="4">
    <source>
        <dbReference type="ARBA" id="ARBA00032194"/>
    </source>
</evidence>
<evidence type="ECO:0000259" key="6">
    <source>
        <dbReference type="SMART" id="SM01217"/>
    </source>
</evidence>
<sequence length="158" mass="17796">MYYSHLNTGRPYNADKPNKYTSRYFDEANGALYPFGYGLSYTTFTVSDVKLSAPTMKRDGKVTASVQVTNTGKREGATVVQMYLQDVTASMSRPVKQLKGFEKITLKPGETQTVSFPIDIEALKFWNQQMKYDAEPGKFNVFIGTDSARVKKGEFELL</sequence>
<dbReference type="Proteomes" id="UP000254052">
    <property type="component" value="Unassembled WGS sequence"/>
</dbReference>
<evidence type="ECO:0000313" key="7">
    <source>
        <dbReference type="EMBL" id="STL52214.1"/>
    </source>
</evidence>
<dbReference type="GO" id="GO:0005975">
    <property type="term" value="P:carbohydrate metabolic process"/>
    <property type="evidence" value="ECO:0007669"/>
    <property type="project" value="InterPro"/>
</dbReference>
<dbReference type="Gene3D" id="2.60.40.10">
    <property type="entry name" value="Immunoglobulins"/>
    <property type="match status" value="1"/>
</dbReference>
<name>A0A377B8P5_ECOLX</name>
<comment type="similarity">
    <text evidence="1">Belongs to the glycosyl hydrolase 3 family.</text>
</comment>
<evidence type="ECO:0000256" key="2">
    <source>
        <dbReference type="ARBA" id="ARBA00022801"/>
    </source>
</evidence>
<gene>
    <name evidence="7" type="primary">bglX_3</name>
    <name evidence="7" type="ORF">NCTC9962_04055</name>
</gene>